<keyword evidence="5" id="KW-1185">Reference proteome</keyword>
<dbReference type="InterPro" id="IPR036770">
    <property type="entry name" value="Ankyrin_rpt-contain_sf"/>
</dbReference>
<accession>A0AA39WZG9</accession>
<dbReference type="PROSITE" id="PS50088">
    <property type="entry name" value="ANK_REPEAT"/>
    <property type="match status" value="7"/>
</dbReference>
<dbReference type="Pfam" id="PF00023">
    <property type="entry name" value="Ank"/>
    <property type="match status" value="1"/>
</dbReference>
<proteinExistence type="predicted"/>
<evidence type="ECO:0000256" key="1">
    <source>
        <dbReference type="ARBA" id="ARBA00022737"/>
    </source>
</evidence>
<dbReference type="PANTHER" id="PTHR24123:SF33">
    <property type="entry name" value="PROTEIN HOS4"/>
    <property type="match status" value="1"/>
</dbReference>
<dbReference type="EMBL" id="JAUJDW010000149">
    <property type="protein sequence ID" value="KAK0624460.1"/>
    <property type="molecule type" value="Genomic_DNA"/>
</dbReference>
<feature type="repeat" description="ANK" evidence="3">
    <location>
        <begin position="524"/>
        <end position="556"/>
    </location>
</feature>
<dbReference type="PANTHER" id="PTHR24123">
    <property type="entry name" value="ANKYRIN REPEAT-CONTAINING"/>
    <property type="match status" value="1"/>
</dbReference>
<evidence type="ECO:0000313" key="5">
    <source>
        <dbReference type="Proteomes" id="UP001175001"/>
    </source>
</evidence>
<evidence type="ECO:0000313" key="4">
    <source>
        <dbReference type="EMBL" id="KAK0624460.1"/>
    </source>
</evidence>
<dbReference type="SMART" id="SM00248">
    <property type="entry name" value="ANK"/>
    <property type="match status" value="13"/>
</dbReference>
<dbReference type="Pfam" id="PF12796">
    <property type="entry name" value="Ank_2"/>
    <property type="match status" value="5"/>
</dbReference>
<comment type="caution">
    <text evidence="4">The sequence shown here is derived from an EMBL/GenBank/DDBJ whole genome shotgun (WGS) entry which is preliminary data.</text>
</comment>
<dbReference type="SUPFAM" id="SSF48403">
    <property type="entry name" value="Ankyrin repeat"/>
    <property type="match status" value="3"/>
</dbReference>
<sequence>MRSRFQWVVCQLDQLLDHPQTESFGDDEIDEALRTLPQTLTDTYDRILDHIPKPRKNAAYRLLQILLFCQRPIRVLEANEFLSVNCSGFNVSKRIKYPREVTRYCSSLVTLRGPHSEDSVDRSTEIVLAHASVRDYLLFNRTLGEGVDIFGQLEANKAIFKTCLYYIDFLSMPNADPYNQDLYNSFPLADYATRYLFEHASAAGTDEETVNAATAFCRNGDAFRTWVCHRSLETALHFCDEALNHALMEKVMKASTWYTAARYGLKDYLQVSLERESYSVCKITSSSSPPFGFWVTGHQSKGNASLQTCQPLFLDGEFYETCQSISPLYAAAEAGHEGIVRMLIEAGFTVDEVGGPQGTALDVACARGCVGAVEALLEKTKQRSPSTMWFEETLRQGVRTGSSQLVQVFLNHGFLTHSAQPSIESAIFDAALYGNTTVVQELLRHCRGLRNLADLSLPLSPTNTPSFLGRLSSWIPNVFSWSGGTSHQHSPAQSLESYDGAWGQQSAPRHSWMLLGEPGGRARLFSTALQAAAFEGHEEIVKALLEEGRDPNATGGYFGTALQAAAAGGSPRVVQRLLDDGADPNTAGGFFKTALNASLMIALWATEDRHKDNGWGRLADICSDGLPYRSKDWHMNSFKDRFRELANYEAVAAALLKAGAQPFRGSQDLQCALKLESQEFALNMIENAASGAGRAEGDFHTVATLLRGEDVADSAPLHDAISQGFSRVVKSMIRYGAAMDVIDNCGRTPLHHAMRQNNQDVAFMVIQAVAQQPDAVGLLKTKDSSSMTAVHYAAQLPVSSETMKHLLRVAKQAGILTECLNARSNNGRTALHHAPHSIFNKTLSMVELLIDAAASAGILEGYVNVRDDRGETALHRAASCHDVHSIMLLLRAGADEEALNLDKQNFVDCARARGGIERLFDVGPEATGPFYSSVEEARAFASVTLLKPFVELNDVATVKKLAGKATFHCSFLDITDADYGMTFLHHAAEKGYAALGELLLDLGAQFEAVDKEKMTPLHHAAKGGCLAMVTALLQRIGNEEEEKRPLFSVADFREDDFNGFLTNRPSDHQDLSGNTPLHYAVENRSIEMVKCLVYCGATMHRRNKEGNTPLDLAQEKRESFPATEIHIPRDIAAVNLIARFLEEEDEKYDGDY</sequence>
<organism evidence="4 5">
    <name type="scientific">Lasiodiplodia hormozganensis</name>
    <dbReference type="NCBI Taxonomy" id="869390"/>
    <lineage>
        <taxon>Eukaryota</taxon>
        <taxon>Fungi</taxon>
        <taxon>Dikarya</taxon>
        <taxon>Ascomycota</taxon>
        <taxon>Pezizomycotina</taxon>
        <taxon>Dothideomycetes</taxon>
        <taxon>Dothideomycetes incertae sedis</taxon>
        <taxon>Botryosphaeriales</taxon>
        <taxon>Botryosphaeriaceae</taxon>
        <taxon>Lasiodiplodia</taxon>
    </lineage>
</organism>
<dbReference type="Gene3D" id="1.25.40.20">
    <property type="entry name" value="Ankyrin repeat-containing domain"/>
    <property type="match status" value="5"/>
</dbReference>
<feature type="repeat" description="ANK" evidence="3">
    <location>
        <begin position="712"/>
        <end position="744"/>
    </location>
</feature>
<dbReference type="Proteomes" id="UP001175001">
    <property type="component" value="Unassembled WGS sequence"/>
</dbReference>
<keyword evidence="1" id="KW-0677">Repeat</keyword>
<feature type="repeat" description="ANK" evidence="3">
    <location>
        <begin position="323"/>
        <end position="355"/>
    </location>
</feature>
<evidence type="ECO:0000256" key="2">
    <source>
        <dbReference type="ARBA" id="ARBA00023043"/>
    </source>
</evidence>
<dbReference type="InterPro" id="IPR002110">
    <property type="entry name" value="Ankyrin_rpt"/>
</dbReference>
<name>A0AA39WZG9_9PEZI</name>
<gene>
    <name evidence="4" type="primary">secG</name>
    <name evidence="4" type="ORF">DIS24_g11206</name>
</gene>
<feature type="repeat" description="ANK" evidence="3">
    <location>
        <begin position="560"/>
        <end position="589"/>
    </location>
</feature>
<feature type="repeat" description="ANK" evidence="3">
    <location>
        <begin position="979"/>
        <end position="1011"/>
    </location>
</feature>
<feature type="repeat" description="ANK" evidence="3">
    <location>
        <begin position="1072"/>
        <end position="1104"/>
    </location>
</feature>
<protein>
    <submittedName>
        <fullName evidence="4">Ankyrin repeat</fullName>
    </submittedName>
</protein>
<dbReference type="AlphaFoldDB" id="A0AA39WZG9"/>
<reference evidence="4" key="1">
    <citation type="submission" date="2023-06" db="EMBL/GenBank/DDBJ databases">
        <title>Multi-omics analyses reveal the molecular pathogenesis toolkit of Lasiodiplodia hormozganensis, a cross-kingdom pathogen.</title>
        <authorList>
            <person name="Felix C."/>
            <person name="Meneses R."/>
            <person name="Goncalves M.F.M."/>
            <person name="Tilleman L."/>
            <person name="Duarte A.S."/>
            <person name="Jorrin-Novo J.V."/>
            <person name="Van De Peer Y."/>
            <person name="Deforce D."/>
            <person name="Van Nieuwerburgh F."/>
            <person name="Esteves A.C."/>
            <person name="Alves A."/>
        </authorList>
    </citation>
    <scope>NUCLEOTIDE SEQUENCE</scope>
    <source>
        <strain evidence="4">CBS 339.90</strain>
    </source>
</reference>
<dbReference type="InterPro" id="IPR051165">
    <property type="entry name" value="Multifunctional_ANK_Repeat"/>
</dbReference>
<feature type="repeat" description="ANK" evidence="3">
    <location>
        <begin position="869"/>
        <end position="901"/>
    </location>
</feature>
<keyword evidence="2 3" id="KW-0040">ANK repeat</keyword>
<dbReference type="PROSITE" id="PS50297">
    <property type="entry name" value="ANK_REP_REGION"/>
    <property type="match status" value="6"/>
</dbReference>
<evidence type="ECO:0000256" key="3">
    <source>
        <dbReference type="PROSITE-ProRule" id="PRU00023"/>
    </source>
</evidence>